<reference evidence="4 5" key="1">
    <citation type="submission" date="2020-11" db="EMBL/GenBank/DDBJ databases">
        <authorList>
            <person name="Kim M.K."/>
        </authorList>
    </citation>
    <scope>NUCLEOTIDE SEQUENCE [LARGE SCALE GENOMIC DNA]</scope>
    <source>
        <strain evidence="4 5">BT683</strain>
    </source>
</reference>
<feature type="transmembrane region" description="Helical" evidence="2">
    <location>
        <begin position="67"/>
        <end position="88"/>
    </location>
</feature>
<accession>A0ABS0IJ81</accession>
<feature type="transmembrane region" description="Helical" evidence="2">
    <location>
        <begin position="37"/>
        <end position="61"/>
    </location>
</feature>
<feature type="transmembrane region" description="Helical" evidence="2">
    <location>
        <begin position="274"/>
        <end position="291"/>
    </location>
</feature>
<dbReference type="Proteomes" id="UP000597617">
    <property type="component" value="Unassembled WGS sequence"/>
</dbReference>
<feature type="transmembrane region" description="Helical" evidence="2">
    <location>
        <begin position="347"/>
        <end position="367"/>
    </location>
</feature>
<comment type="caution">
    <text evidence="4">The sequence shown here is derived from an EMBL/GenBank/DDBJ whole genome shotgun (WGS) entry which is preliminary data.</text>
</comment>
<keyword evidence="2" id="KW-1133">Transmembrane helix</keyword>
<feature type="transmembrane region" description="Helical" evidence="2">
    <location>
        <begin position="248"/>
        <end position="267"/>
    </location>
</feature>
<feature type="domain" description="DUF2157" evidence="3">
    <location>
        <begin position="12"/>
        <end position="147"/>
    </location>
</feature>
<keyword evidence="5" id="KW-1185">Reference proteome</keyword>
<evidence type="ECO:0000313" key="4">
    <source>
        <dbReference type="EMBL" id="MBF9238417.1"/>
    </source>
</evidence>
<gene>
    <name evidence="4" type="ORF">I2I05_13510</name>
</gene>
<name>A0ABS0IJ81_9BACT</name>
<sequence>MSRKFLETDGPAWVAEGLISEAQRQKLLARYPPEAQALGLLPLLGSVLVGLSALSVVAANWQALPDALRLALLLGSLTGAYAAGAYFLRRGNADLGHGLIGLGLMLFGASIILTSQLYQLVGYDVSGLVAWVVAGVALSYVYGSRLLVLLTVLIGAAVQTYCVQALGSFSYATAAMVAGGMGYYWWRRPDAVSSTVLAAGLLWQAGLLIVVLQAKITWFFVPAMFIYAAGDWQPNRAGGRALQGPPLVAAYLFMFGLATFGETDTYANVLRPPLLPYLGALGAVLALSVAGKRARGRLDTLPDWLLLLPGFYLPGGLPLAVATLVVLYAHAGSVLARAHRQEDPNQLTVGAILFVTATMVAYFKLTWAFLDKSLFFLLGGVLLLGLSWYLRRRNAQVLAAVPPVVPPASVPPAAPKSSSTSENRLPND</sequence>
<feature type="transmembrane region" description="Helical" evidence="2">
    <location>
        <begin position="311"/>
        <end position="335"/>
    </location>
</feature>
<dbReference type="EMBL" id="JADQDQ010000006">
    <property type="protein sequence ID" value="MBF9238417.1"/>
    <property type="molecule type" value="Genomic_DNA"/>
</dbReference>
<keyword evidence="2" id="KW-0812">Transmembrane</keyword>
<organism evidence="4 5">
    <name type="scientific">Hymenobacter jeongseonensis</name>
    <dbReference type="NCBI Taxonomy" id="2791027"/>
    <lineage>
        <taxon>Bacteria</taxon>
        <taxon>Pseudomonadati</taxon>
        <taxon>Bacteroidota</taxon>
        <taxon>Cytophagia</taxon>
        <taxon>Cytophagales</taxon>
        <taxon>Hymenobacteraceae</taxon>
        <taxon>Hymenobacter</taxon>
    </lineage>
</organism>
<dbReference type="InterPro" id="IPR018677">
    <property type="entry name" value="DUF2157"/>
</dbReference>
<evidence type="ECO:0000256" key="2">
    <source>
        <dbReference type="SAM" id="Phobius"/>
    </source>
</evidence>
<feature type="transmembrane region" description="Helical" evidence="2">
    <location>
        <begin position="95"/>
        <end position="114"/>
    </location>
</feature>
<dbReference type="RefSeq" id="WP_196282800.1">
    <property type="nucleotide sequence ID" value="NZ_JADQDQ010000006.1"/>
</dbReference>
<evidence type="ECO:0000313" key="5">
    <source>
        <dbReference type="Proteomes" id="UP000597617"/>
    </source>
</evidence>
<feature type="transmembrane region" description="Helical" evidence="2">
    <location>
        <begin position="373"/>
        <end position="390"/>
    </location>
</feature>
<feature type="region of interest" description="Disordered" evidence="1">
    <location>
        <begin position="407"/>
        <end position="428"/>
    </location>
</feature>
<dbReference type="Pfam" id="PF09925">
    <property type="entry name" value="DUF2157"/>
    <property type="match status" value="1"/>
</dbReference>
<evidence type="ECO:0000259" key="3">
    <source>
        <dbReference type="Pfam" id="PF09925"/>
    </source>
</evidence>
<protein>
    <submittedName>
        <fullName evidence="4">DUF2157 domain-containing protein</fullName>
    </submittedName>
</protein>
<feature type="transmembrane region" description="Helical" evidence="2">
    <location>
        <begin position="120"/>
        <end position="141"/>
    </location>
</feature>
<proteinExistence type="predicted"/>
<keyword evidence="2" id="KW-0472">Membrane</keyword>
<feature type="transmembrane region" description="Helical" evidence="2">
    <location>
        <begin position="207"/>
        <end position="228"/>
    </location>
</feature>
<feature type="transmembrane region" description="Helical" evidence="2">
    <location>
        <begin position="169"/>
        <end position="186"/>
    </location>
</feature>
<evidence type="ECO:0000256" key="1">
    <source>
        <dbReference type="SAM" id="MobiDB-lite"/>
    </source>
</evidence>